<sequence length="61" mass="7476">MSLKKLYWFTFKIHTHKYMKENNIKINWRNLSLLNLALNNCRNFVRAKLVRSVLNVLFKNH</sequence>
<accession>A0A3M7QDD2</accession>
<proteinExistence type="predicted"/>
<evidence type="ECO:0000313" key="1">
    <source>
        <dbReference type="EMBL" id="RNA09447.1"/>
    </source>
</evidence>
<keyword evidence="2" id="KW-1185">Reference proteome</keyword>
<name>A0A3M7QDD2_BRAPC</name>
<reference evidence="1 2" key="1">
    <citation type="journal article" date="2018" name="Sci. Rep.">
        <title>Genomic signatures of local adaptation to the degree of environmental predictability in rotifers.</title>
        <authorList>
            <person name="Franch-Gras L."/>
            <person name="Hahn C."/>
            <person name="Garcia-Roger E.M."/>
            <person name="Carmona M.J."/>
            <person name="Serra M."/>
            <person name="Gomez A."/>
        </authorList>
    </citation>
    <scope>NUCLEOTIDE SEQUENCE [LARGE SCALE GENOMIC DNA]</scope>
    <source>
        <strain evidence="1">HYR1</strain>
    </source>
</reference>
<protein>
    <submittedName>
        <fullName evidence="1">Uncharacterized protein</fullName>
    </submittedName>
</protein>
<evidence type="ECO:0000313" key="2">
    <source>
        <dbReference type="Proteomes" id="UP000276133"/>
    </source>
</evidence>
<dbReference type="EMBL" id="REGN01006468">
    <property type="protein sequence ID" value="RNA09447.1"/>
    <property type="molecule type" value="Genomic_DNA"/>
</dbReference>
<gene>
    <name evidence="1" type="ORF">BpHYR1_037958</name>
</gene>
<dbReference type="Proteomes" id="UP000276133">
    <property type="component" value="Unassembled WGS sequence"/>
</dbReference>
<organism evidence="1 2">
    <name type="scientific">Brachionus plicatilis</name>
    <name type="common">Marine rotifer</name>
    <name type="synonym">Brachionus muelleri</name>
    <dbReference type="NCBI Taxonomy" id="10195"/>
    <lineage>
        <taxon>Eukaryota</taxon>
        <taxon>Metazoa</taxon>
        <taxon>Spiralia</taxon>
        <taxon>Gnathifera</taxon>
        <taxon>Rotifera</taxon>
        <taxon>Eurotatoria</taxon>
        <taxon>Monogononta</taxon>
        <taxon>Pseudotrocha</taxon>
        <taxon>Ploima</taxon>
        <taxon>Brachionidae</taxon>
        <taxon>Brachionus</taxon>
    </lineage>
</organism>
<comment type="caution">
    <text evidence="1">The sequence shown here is derived from an EMBL/GenBank/DDBJ whole genome shotgun (WGS) entry which is preliminary data.</text>
</comment>
<dbReference type="AlphaFoldDB" id="A0A3M7QDD2"/>